<dbReference type="SUPFAM" id="SSF52317">
    <property type="entry name" value="Class I glutamine amidotransferase-like"/>
    <property type="match status" value="1"/>
</dbReference>
<keyword evidence="4" id="KW-1185">Reference proteome</keyword>
<dbReference type="InterPro" id="IPR046540">
    <property type="entry name" value="DMFA2_C"/>
</dbReference>
<evidence type="ECO:0000259" key="2">
    <source>
        <dbReference type="Pfam" id="PF20254"/>
    </source>
</evidence>
<proteinExistence type="predicted"/>
<evidence type="ECO:0000313" key="4">
    <source>
        <dbReference type="Proteomes" id="UP000664417"/>
    </source>
</evidence>
<organism evidence="3 4">
    <name type="scientific">Acanthopleuribacter pedis</name>
    <dbReference type="NCBI Taxonomy" id="442870"/>
    <lineage>
        <taxon>Bacteria</taxon>
        <taxon>Pseudomonadati</taxon>
        <taxon>Acidobacteriota</taxon>
        <taxon>Holophagae</taxon>
        <taxon>Acanthopleuribacterales</taxon>
        <taxon>Acanthopleuribacteraceae</taxon>
        <taxon>Acanthopleuribacter</taxon>
    </lineage>
</organism>
<evidence type="ECO:0000256" key="1">
    <source>
        <dbReference type="ARBA" id="ARBA00022729"/>
    </source>
</evidence>
<gene>
    <name evidence="3" type="ORF">J3U88_08470</name>
</gene>
<dbReference type="Pfam" id="PF13517">
    <property type="entry name" value="FG-GAP_3"/>
    <property type="match status" value="1"/>
</dbReference>
<dbReference type="EMBL" id="JAFREP010000006">
    <property type="protein sequence ID" value="MBO1318488.1"/>
    <property type="molecule type" value="Genomic_DNA"/>
</dbReference>
<dbReference type="InterPro" id="IPR028994">
    <property type="entry name" value="Integrin_alpha_N"/>
</dbReference>
<reference evidence="3" key="1">
    <citation type="submission" date="2021-03" db="EMBL/GenBank/DDBJ databases">
        <authorList>
            <person name="Wang G."/>
        </authorList>
    </citation>
    <scope>NUCLEOTIDE SEQUENCE</scope>
    <source>
        <strain evidence="3">KCTC 12899</strain>
    </source>
</reference>
<dbReference type="InterPro" id="IPR013517">
    <property type="entry name" value="FG-GAP"/>
</dbReference>
<dbReference type="AlphaFoldDB" id="A0A8J7QHB2"/>
<dbReference type="RefSeq" id="WP_207858282.1">
    <property type="nucleotide sequence ID" value="NZ_JAFREP010000006.1"/>
</dbReference>
<accession>A0A8J7QHB2</accession>
<name>A0A8J7QHB2_9BACT</name>
<keyword evidence="1" id="KW-0732">Signal</keyword>
<comment type="caution">
    <text evidence="3">The sequence shown here is derived from an EMBL/GenBank/DDBJ whole genome shotgun (WGS) entry which is preliminary data.</text>
</comment>
<dbReference type="Proteomes" id="UP000664417">
    <property type="component" value="Unassembled WGS sequence"/>
</dbReference>
<dbReference type="Pfam" id="PF20254">
    <property type="entry name" value="DMFA2_C"/>
    <property type="match status" value="1"/>
</dbReference>
<protein>
    <submittedName>
        <fullName evidence="3">VCBS repeat-containing protein</fullName>
    </submittedName>
</protein>
<dbReference type="InterPro" id="IPR029062">
    <property type="entry name" value="Class_I_gatase-like"/>
</dbReference>
<dbReference type="SUPFAM" id="SSF69318">
    <property type="entry name" value="Integrin alpha N-terminal domain"/>
    <property type="match status" value="1"/>
</dbReference>
<dbReference type="Gene3D" id="2.130.10.130">
    <property type="entry name" value="Integrin alpha, N-terminal"/>
    <property type="match status" value="1"/>
</dbReference>
<feature type="domain" description="N,N-dimethylformamidase beta subunit-like C-terminal" evidence="2">
    <location>
        <begin position="326"/>
        <end position="509"/>
    </location>
</feature>
<sequence>MLTGDLNGDHETDMFAYFPGNGTLWAGWRENKTTKVNNWGRIEPAAGRQFAVGQFDGEGGDDLVGLHPSDGTLWLGRNTGSAFEFTPWSSLNPATGWTIAAGNLNGDGLDDVFAYFSGTGTVWYGHNAGHTLNFHGWGSLPTGHDWQFDIAQFVASDRDDFVAYNPTDGNLWVGTNTGNGFAATQWASVTPFAGWDFAAGNFDGQGPHELVGYHPSNGTVWYGRNTGSAFNFTRWGDVLEPQSGWSFQSGVFHCDGDRDELFGYERGEGGLWVGSLNREAAEGYAWPLSAAPGETIQFYASGEGLPTVDILRYASGETLMTTLEYTPVAQTTNARPWRYGAGWSPSFSPTIPDNWPSGMYAARFRGDTGCQRFATFVVKPRPEQKSRVAVLANVATWLAYNTWGGRGKYHGAALVSYLRPNPSTAPVGENGQTHHLARAERWLLGWLEDEGFQLDLYTDIDYHDGLVQVYDTLVIGTHPEYWSPEMITRLRQFLDAGGSLVYLGGNGLFASGLGIGEHAFDGPIQKRKTGKRFFHRLQVRAVLVFKIPLLYQLGGDAANGGLVTGFVQEMQAMGVAEKGTNFGLGEKTGRGKHHHLDMREVLPNPLNGFNPVAFGGHEDIDKSHGDRGAGGFQLGNALVGVVAVVGLVKVKYGGNVRLIDGERGRITRPE</sequence>
<evidence type="ECO:0000313" key="3">
    <source>
        <dbReference type="EMBL" id="MBO1318488.1"/>
    </source>
</evidence>